<name>A0AAW0DHZ1_9AGAR</name>
<evidence type="ECO:0000313" key="2">
    <source>
        <dbReference type="EMBL" id="KAK7051221.1"/>
    </source>
</evidence>
<dbReference type="EMBL" id="JAYKXP010000013">
    <property type="protein sequence ID" value="KAK7051221.1"/>
    <property type="molecule type" value="Genomic_DNA"/>
</dbReference>
<evidence type="ECO:0000256" key="1">
    <source>
        <dbReference type="SAM" id="MobiDB-lite"/>
    </source>
</evidence>
<feature type="compositionally biased region" description="Basic residues" evidence="1">
    <location>
        <begin position="138"/>
        <end position="153"/>
    </location>
</feature>
<feature type="region of interest" description="Disordered" evidence="1">
    <location>
        <begin position="78"/>
        <end position="174"/>
    </location>
</feature>
<protein>
    <submittedName>
        <fullName evidence="2">Uncharacterized protein</fullName>
    </submittedName>
</protein>
<gene>
    <name evidence="2" type="ORF">VNI00_004721</name>
</gene>
<evidence type="ECO:0000313" key="3">
    <source>
        <dbReference type="Proteomes" id="UP001383192"/>
    </source>
</evidence>
<accession>A0AAW0DHZ1</accession>
<proteinExistence type="predicted"/>
<dbReference type="Proteomes" id="UP001383192">
    <property type="component" value="Unassembled WGS sequence"/>
</dbReference>
<organism evidence="2 3">
    <name type="scientific">Paramarasmius palmivorus</name>
    <dbReference type="NCBI Taxonomy" id="297713"/>
    <lineage>
        <taxon>Eukaryota</taxon>
        <taxon>Fungi</taxon>
        <taxon>Dikarya</taxon>
        <taxon>Basidiomycota</taxon>
        <taxon>Agaricomycotina</taxon>
        <taxon>Agaricomycetes</taxon>
        <taxon>Agaricomycetidae</taxon>
        <taxon>Agaricales</taxon>
        <taxon>Marasmiineae</taxon>
        <taxon>Marasmiaceae</taxon>
        <taxon>Paramarasmius</taxon>
    </lineage>
</organism>
<feature type="compositionally biased region" description="Basic and acidic residues" evidence="1">
    <location>
        <begin position="113"/>
        <end position="122"/>
    </location>
</feature>
<comment type="caution">
    <text evidence="2">The sequence shown here is derived from an EMBL/GenBank/DDBJ whole genome shotgun (WGS) entry which is preliminary data.</text>
</comment>
<reference evidence="2 3" key="1">
    <citation type="submission" date="2024-01" db="EMBL/GenBank/DDBJ databases">
        <title>A draft genome for a cacao thread blight-causing isolate of Paramarasmius palmivorus.</title>
        <authorList>
            <person name="Baruah I.K."/>
            <person name="Bukari Y."/>
            <person name="Amoako-Attah I."/>
            <person name="Meinhardt L.W."/>
            <person name="Bailey B.A."/>
            <person name="Cohen S.P."/>
        </authorList>
    </citation>
    <scope>NUCLEOTIDE SEQUENCE [LARGE SCALE GENOMIC DNA]</scope>
    <source>
        <strain evidence="2 3">GH-12</strain>
    </source>
</reference>
<sequence length="174" mass="19450">MRGKTIIACSKGSDHGCGYIIIVDRVYDRGKDAIEWQDYFTAYASEFGIDNLPPPNGPELAPPSEVRERIQFRCRSHVRASRDHSIIEYDPTGRFKTEEPEEIQEIAPPPVKTEPKKRARSESDDEPTLVEGSYSAAKKPRKAKKLPKNKKGKATTEFVQGSSRGGTVLDLTDD</sequence>
<feature type="compositionally biased region" description="Basic and acidic residues" evidence="1">
    <location>
        <begin position="80"/>
        <end position="98"/>
    </location>
</feature>
<keyword evidence="3" id="KW-1185">Reference proteome</keyword>
<dbReference type="AlphaFoldDB" id="A0AAW0DHZ1"/>